<organism evidence="2 3">
    <name type="scientific">Lacrimispora xylanisolvens</name>
    <dbReference type="NCBI Taxonomy" id="384636"/>
    <lineage>
        <taxon>Bacteria</taxon>
        <taxon>Bacillati</taxon>
        <taxon>Bacillota</taxon>
        <taxon>Clostridia</taxon>
        <taxon>Lachnospirales</taxon>
        <taxon>Lachnospiraceae</taxon>
        <taxon>Lacrimispora</taxon>
    </lineage>
</organism>
<keyword evidence="3" id="KW-1185">Reference proteome</keyword>
<evidence type="ECO:0000256" key="1">
    <source>
        <dbReference type="SAM" id="Coils"/>
    </source>
</evidence>
<feature type="coiled-coil region" evidence="1">
    <location>
        <begin position="10"/>
        <end position="44"/>
    </location>
</feature>
<dbReference type="AlphaFoldDB" id="A0A2S6HV69"/>
<evidence type="ECO:0000313" key="3">
    <source>
        <dbReference type="Proteomes" id="UP000237749"/>
    </source>
</evidence>
<dbReference type="EMBL" id="PTJA01000003">
    <property type="protein sequence ID" value="PPK81846.1"/>
    <property type="molecule type" value="Genomic_DNA"/>
</dbReference>
<comment type="caution">
    <text evidence="2">The sequence shown here is derived from an EMBL/GenBank/DDBJ whole genome shotgun (WGS) entry which is preliminary data.</text>
</comment>
<accession>A0A2S6HV69</accession>
<keyword evidence="1" id="KW-0175">Coiled coil</keyword>
<evidence type="ECO:0000313" key="2">
    <source>
        <dbReference type="EMBL" id="PPK81846.1"/>
    </source>
</evidence>
<dbReference type="RefSeq" id="WP_104435782.1">
    <property type="nucleotide sequence ID" value="NZ_PTJA01000003.1"/>
</dbReference>
<reference evidence="2 3" key="1">
    <citation type="submission" date="2018-02" db="EMBL/GenBank/DDBJ databases">
        <title>Genomic Encyclopedia of Archaeal and Bacterial Type Strains, Phase II (KMG-II): from individual species to whole genera.</title>
        <authorList>
            <person name="Goeker M."/>
        </authorList>
    </citation>
    <scope>NUCLEOTIDE SEQUENCE [LARGE SCALE GENOMIC DNA]</scope>
    <source>
        <strain evidence="2 3">DSM 3808</strain>
    </source>
</reference>
<sequence>MARGVRKSSLEKLQKELADVQESIQQHKNSITELIEKEKEIQEKISLEQFKEVSSILDQQKMTITDLKEFLLSRTK</sequence>
<name>A0A2S6HV69_9FIRM</name>
<protein>
    <submittedName>
        <fullName evidence="2">Uncharacterized protein</fullName>
    </submittedName>
</protein>
<gene>
    <name evidence="2" type="ORF">BXY41_10353</name>
</gene>
<dbReference type="Proteomes" id="UP000237749">
    <property type="component" value="Unassembled WGS sequence"/>
</dbReference>
<proteinExistence type="predicted"/>